<comment type="similarity">
    <text evidence="8">Belongs to the SHOC2 family.</text>
</comment>
<evidence type="ECO:0000256" key="5">
    <source>
        <dbReference type="ARBA" id="ARBA00023125"/>
    </source>
</evidence>
<evidence type="ECO:0000256" key="1">
    <source>
        <dbReference type="ARBA" id="ARBA00004123"/>
    </source>
</evidence>
<keyword evidence="2" id="KW-0433">Leucine-rich repeat</keyword>
<evidence type="ECO:0000256" key="3">
    <source>
        <dbReference type="ARBA" id="ARBA00022737"/>
    </source>
</evidence>
<reference evidence="11" key="1">
    <citation type="submission" date="2015-04" db="UniProtKB">
        <authorList>
            <consortium name="EnsemblPlants"/>
        </authorList>
    </citation>
    <scope>IDENTIFICATION</scope>
</reference>
<dbReference type="InterPro" id="IPR003591">
    <property type="entry name" value="Leu-rich_rpt_typical-subtyp"/>
</dbReference>
<dbReference type="SUPFAM" id="SSF52058">
    <property type="entry name" value="L domain-like"/>
    <property type="match status" value="1"/>
</dbReference>
<dbReference type="InterPro" id="IPR050216">
    <property type="entry name" value="LRR_domain-containing"/>
</dbReference>
<evidence type="ECO:0000313" key="11">
    <source>
        <dbReference type="EnsemblPlants" id="OMERI03G07870.1"/>
    </source>
</evidence>
<reference evidence="11" key="2">
    <citation type="submission" date="2018-05" db="EMBL/GenBank/DDBJ databases">
        <title>OmerRS3 (Oryza meridionalis Reference Sequence Version 3).</title>
        <authorList>
            <person name="Zhang J."/>
            <person name="Kudrna D."/>
            <person name="Lee S."/>
            <person name="Talag J."/>
            <person name="Welchert J."/>
            <person name="Wing R.A."/>
        </authorList>
    </citation>
    <scope>NUCLEOTIDE SEQUENCE [LARGE SCALE GENOMIC DNA]</scope>
    <source>
        <strain evidence="11">cv. OR44</strain>
    </source>
</reference>
<organism evidence="11">
    <name type="scientific">Oryza meridionalis</name>
    <dbReference type="NCBI Taxonomy" id="40149"/>
    <lineage>
        <taxon>Eukaryota</taxon>
        <taxon>Viridiplantae</taxon>
        <taxon>Streptophyta</taxon>
        <taxon>Embryophyta</taxon>
        <taxon>Tracheophyta</taxon>
        <taxon>Spermatophyta</taxon>
        <taxon>Magnoliopsida</taxon>
        <taxon>Liliopsida</taxon>
        <taxon>Poales</taxon>
        <taxon>Poaceae</taxon>
        <taxon>BOP clade</taxon>
        <taxon>Oryzoideae</taxon>
        <taxon>Oryzeae</taxon>
        <taxon>Oryzinae</taxon>
        <taxon>Oryza</taxon>
    </lineage>
</organism>
<evidence type="ECO:0000256" key="8">
    <source>
        <dbReference type="ARBA" id="ARBA00023786"/>
    </source>
</evidence>
<proteinExistence type="inferred from homology"/>
<keyword evidence="5" id="KW-0238">DNA-binding</keyword>
<dbReference type="InterPro" id="IPR032675">
    <property type="entry name" value="LRR_dom_sf"/>
</dbReference>
<evidence type="ECO:0000259" key="10">
    <source>
        <dbReference type="PROSITE" id="PS50863"/>
    </source>
</evidence>
<dbReference type="PANTHER" id="PTHR48051:SF1">
    <property type="entry name" value="RAS SUPPRESSOR PROTEIN 1"/>
    <property type="match status" value="1"/>
</dbReference>
<evidence type="ECO:0000256" key="7">
    <source>
        <dbReference type="ARBA" id="ARBA00023242"/>
    </source>
</evidence>
<dbReference type="GO" id="GO:0003677">
    <property type="term" value="F:DNA binding"/>
    <property type="evidence" value="ECO:0007669"/>
    <property type="project" value="UniProtKB-KW"/>
</dbReference>
<dbReference type="AlphaFoldDB" id="A0A0E0CX33"/>
<dbReference type="Gramene" id="OMERI03G07870.1">
    <property type="protein sequence ID" value="OMERI03G07870.1"/>
    <property type="gene ID" value="OMERI03G07870"/>
</dbReference>
<dbReference type="SMART" id="SM00369">
    <property type="entry name" value="LRR_TYP"/>
    <property type="match status" value="5"/>
</dbReference>
<dbReference type="InterPro" id="IPR001611">
    <property type="entry name" value="Leu-rich_rpt"/>
</dbReference>
<keyword evidence="3" id="KW-0677">Repeat</keyword>
<dbReference type="HOGENOM" id="CLU_502881_0_0_1"/>
<keyword evidence="4" id="KW-0805">Transcription regulation</keyword>
<dbReference type="PROSITE" id="PS50863">
    <property type="entry name" value="B3"/>
    <property type="match status" value="2"/>
</dbReference>
<evidence type="ECO:0000256" key="6">
    <source>
        <dbReference type="ARBA" id="ARBA00023163"/>
    </source>
</evidence>
<dbReference type="SMART" id="SM00364">
    <property type="entry name" value="LRR_BAC"/>
    <property type="match status" value="6"/>
</dbReference>
<sequence length="538" mass="60331">MGCCSSRSADSPASRVTRWRSTGIVALRDARLKVVPNEVLQVGNSLRILDLTNNKIAEIPQEVGTLVNMQRLVLAGNLVESIPANIGYLRNLKILTLDRNKISVLPEELGSLSNLQQLSISQNSLSRLPKSVGDLRNMLLLNVSVNKLIALPESIGGCSSLEELQANGNSIEDVPSSICNLVCLKSLSLNGNKIRQLPQNLLKDCKALQNISLHDNPISMDQFQQMDGFTEFEARRRKKFDKQIDSNVMMSSTALDEGIDLNYQKTNSQIMEDQMANIRSTDFEFFRIILPGSSKTKLKLPYKFARELGDRELREARLRVAGEGRRPWDVKVFDDDVSGDVYLGRGWQEFARAHDLRDGHFLVFRYDGAAAFTVTVFDETMCRRDYRRRHHDAADSGSSSSDSSDAAAATAAAEGVGDVALSQFAVTLRQCNLEDKQAQYLNVPMEFQEAHEYAKREKVVLRMRGEAWTVRLKHSRRERGQRTAFRYGWHRFCVDNGLAIGDTCFFRVLREGDLRRGGGADDHVLKVAVRKADGTTLE</sequence>
<dbReference type="GO" id="GO:0005737">
    <property type="term" value="C:cytoplasm"/>
    <property type="evidence" value="ECO:0007669"/>
    <property type="project" value="TreeGrafter"/>
</dbReference>
<dbReference type="InterPro" id="IPR015300">
    <property type="entry name" value="DNA-bd_pseudobarrel_sf"/>
</dbReference>
<name>A0A0E0CX33_9ORYZ</name>
<keyword evidence="7" id="KW-0539">Nucleus</keyword>
<comment type="function">
    <text evidence="9">Leucine-rich repeat protein that likely mediates protein interactions, possibly in the context of signal transduction.</text>
</comment>
<dbReference type="eggNOG" id="ENOG502S1AK">
    <property type="taxonomic scope" value="Eukaryota"/>
</dbReference>
<dbReference type="Gene3D" id="2.40.330.10">
    <property type="entry name" value="DNA-binding pseudobarrel domain"/>
    <property type="match status" value="2"/>
</dbReference>
<dbReference type="Pfam" id="PF23598">
    <property type="entry name" value="LRR_14"/>
    <property type="match status" value="1"/>
</dbReference>
<dbReference type="CDD" id="cd10017">
    <property type="entry name" value="B3_DNA"/>
    <property type="match status" value="2"/>
</dbReference>
<dbReference type="EnsemblPlants" id="OMERI03G07870.1">
    <property type="protein sequence ID" value="OMERI03G07870.1"/>
    <property type="gene ID" value="OMERI03G07870"/>
</dbReference>
<keyword evidence="12" id="KW-1185">Reference proteome</keyword>
<dbReference type="InterPro" id="IPR055414">
    <property type="entry name" value="LRR_R13L4/SHOC2-like"/>
</dbReference>
<protein>
    <recommendedName>
        <fullName evidence="10">TF-B3 domain-containing protein</fullName>
    </recommendedName>
</protein>
<keyword evidence="6" id="KW-0804">Transcription</keyword>
<dbReference type="SMART" id="SM01019">
    <property type="entry name" value="B3"/>
    <property type="match status" value="2"/>
</dbReference>
<evidence type="ECO:0000313" key="12">
    <source>
        <dbReference type="Proteomes" id="UP000008021"/>
    </source>
</evidence>
<dbReference type="Proteomes" id="UP000008021">
    <property type="component" value="Chromosome 3"/>
</dbReference>
<feature type="domain" description="TF-B3" evidence="10">
    <location>
        <begin position="426"/>
        <end position="533"/>
    </location>
</feature>
<dbReference type="Pfam" id="PF02362">
    <property type="entry name" value="B3"/>
    <property type="match status" value="2"/>
</dbReference>
<dbReference type="GO" id="GO:0005634">
    <property type="term" value="C:nucleus"/>
    <property type="evidence" value="ECO:0007669"/>
    <property type="project" value="UniProtKB-SubCell"/>
</dbReference>
<feature type="domain" description="TF-B3" evidence="10">
    <location>
        <begin position="283"/>
        <end position="380"/>
    </location>
</feature>
<dbReference type="Pfam" id="PF00560">
    <property type="entry name" value="LRR_1"/>
    <property type="match status" value="1"/>
</dbReference>
<dbReference type="STRING" id="40149.A0A0E0CX33"/>
<comment type="subcellular location">
    <subcellularLocation>
        <location evidence="1">Nucleus</location>
    </subcellularLocation>
</comment>
<dbReference type="PANTHER" id="PTHR48051">
    <property type="match status" value="1"/>
</dbReference>
<dbReference type="Gene3D" id="3.80.10.10">
    <property type="entry name" value="Ribonuclease Inhibitor"/>
    <property type="match status" value="1"/>
</dbReference>
<dbReference type="SUPFAM" id="SSF101936">
    <property type="entry name" value="DNA-binding pseudobarrel domain"/>
    <property type="match status" value="2"/>
</dbReference>
<accession>A0A0E0CX33</accession>
<evidence type="ECO:0000256" key="4">
    <source>
        <dbReference type="ARBA" id="ARBA00023015"/>
    </source>
</evidence>
<dbReference type="InterPro" id="IPR003340">
    <property type="entry name" value="B3_DNA-bd"/>
</dbReference>
<evidence type="ECO:0000256" key="2">
    <source>
        <dbReference type="ARBA" id="ARBA00022614"/>
    </source>
</evidence>
<evidence type="ECO:0000256" key="9">
    <source>
        <dbReference type="ARBA" id="ARBA00037519"/>
    </source>
</evidence>
<dbReference type="PROSITE" id="PS51450">
    <property type="entry name" value="LRR"/>
    <property type="match status" value="2"/>
</dbReference>